<accession>A0A086T9H7</accession>
<evidence type="ECO:0000313" key="13">
    <source>
        <dbReference type="Proteomes" id="UP000029964"/>
    </source>
</evidence>
<comment type="similarity">
    <text evidence="2">Belongs to the COG3 family.</text>
</comment>
<evidence type="ECO:0000313" key="12">
    <source>
        <dbReference type="EMBL" id="KFH46009.1"/>
    </source>
</evidence>
<dbReference type="Proteomes" id="UP000029964">
    <property type="component" value="Unassembled WGS sequence"/>
</dbReference>
<sequence length="841" mass="94100">MLSSRFVRSSKWTRLGLAARAEDQPIGARNKNLRSSLQGEPGEVASGTRRPSHLQLLAGGPLAKTGQTPTMYDDSWYSFVDISSSKKPTPSAQGPGHRRKESLLQQPTGSNNVAADVAEPLGNVYEEIENTNTPPEPTLIRRAASYSDFYRVVRAQLHKGEAHKRKKAAKTERQWEALALCETAAVRRARDEIGELSLDDSLDERLLEASQEDYLIYRDQLTLTERHLDGLIDDANATLKLLATLSNSFKSVESQTSSFQSQCEDLLREQKRLENLAHDVGTDLHYYAYLDTATRRLNAPGASRLVEDESFGEMVENIDACIVFMTDHEKYRDRDTYLARYNALLTKALHLLDHGFTTRLEKIMSDIGRQIAATQSESARYALAYGRFEEMITESYALLPNIQKVVRCAYDQYGRPIETSRDVSTYAVAAGNMFRTYLTIRDRDLKVMTQHDLEEFKKEVKNLSVETASRNFIKQSFERAFNEENLFTSIFNVEPTWSTVEGSVFQSIKAINTSMVHPGHLAPLGTALQSNLQTAGLQTICNVVGWLAREYAVADVEEDESPFFRKSKEYAAQLLFWNLWPFTDTAFETEITKSITKATVQDAALSIGPVQGNVASSNAYPLVKRAIQLLAMFDQAMPKERSAKDSPVIFKIVRETIQVLQKSEARIKSLKNGTDADLFMVKNLLIIKNELVSLEIGDIRGQAASSMQHFGQIWDAISPQNLVSLFSNVIGGSLWSRGSSSTPATITAKTMTVEDMSEQLDELLRQSIYAFSNRWATLMNDSRARKAGVRPIAKVEADLEGILSTAFSNQPEVISKLKEAIDLNAQAQNDAKEGKKGVRRY</sequence>
<evidence type="ECO:0000256" key="1">
    <source>
        <dbReference type="ARBA" id="ARBA00004395"/>
    </source>
</evidence>
<dbReference type="GO" id="GO:0017119">
    <property type="term" value="C:Golgi transport complex"/>
    <property type="evidence" value="ECO:0007669"/>
    <property type="project" value="TreeGrafter"/>
</dbReference>
<dbReference type="InterPro" id="IPR007265">
    <property type="entry name" value="COG_su3"/>
</dbReference>
<dbReference type="PANTHER" id="PTHR13302">
    <property type="entry name" value="CONSERVED OLIGOMERIC GOLGI COMPLEX COMPONENT 3"/>
    <property type="match status" value="1"/>
</dbReference>
<evidence type="ECO:0000256" key="5">
    <source>
        <dbReference type="ARBA" id="ARBA00022927"/>
    </source>
</evidence>
<keyword evidence="7" id="KW-0472">Membrane</keyword>
<dbReference type="GO" id="GO:0006914">
    <property type="term" value="P:autophagy"/>
    <property type="evidence" value="ECO:0007669"/>
    <property type="project" value="TreeGrafter"/>
</dbReference>
<keyword evidence="4" id="KW-0813">Transport</keyword>
<evidence type="ECO:0000259" key="11">
    <source>
        <dbReference type="Pfam" id="PF20671"/>
    </source>
</evidence>
<evidence type="ECO:0000259" key="10">
    <source>
        <dbReference type="Pfam" id="PF04136"/>
    </source>
</evidence>
<dbReference type="GO" id="GO:0000139">
    <property type="term" value="C:Golgi membrane"/>
    <property type="evidence" value="ECO:0007669"/>
    <property type="project" value="UniProtKB-SubCell"/>
</dbReference>
<protein>
    <recommendedName>
        <fullName evidence="3">Conserved oligomeric Golgi complex subunit 3</fullName>
    </recommendedName>
    <alternativeName>
        <fullName evidence="8">Component of oligomeric Golgi complex 3</fullName>
    </alternativeName>
</protein>
<evidence type="ECO:0000256" key="3">
    <source>
        <dbReference type="ARBA" id="ARBA00020976"/>
    </source>
</evidence>
<name>A0A086T9H7_HAPC1</name>
<dbReference type="GO" id="GO:0007030">
    <property type="term" value="P:Golgi organization"/>
    <property type="evidence" value="ECO:0007669"/>
    <property type="project" value="TreeGrafter"/>
</dbReference>
<dbReference type="GO" id="GO:0006891">
    <property type="term" value="P:intra-Golgi vesicle-mediated transport"/>
    <property type="evidence" value="ECO:0007669"/>
    <property type="project" value="TreeGrafter"/>
</dbReference>
<organism evidence="12 13">
    <name type="scientific">Hapsidospora chrysogenum (strain ATCC 11550 / CBS 779.69 / DSM 880 / IAM 14645 / JCM 23072 / IMI 49137)</name>
    <name type="common">Acremonium chrysogenum</name>
    <dbReference type="NCBI Taxonomy" id="857340"/>
    <lineage>
        <taxon>Eukaryota</taxon>
        <taxon>Fungi</taxon>
        <taxon>Dikarya</taxon>
        <taxon>Ascomycota</taxon>
        <taxon>Pezizomycotina</taxon>
        <taxon>Sordariomycetes</taxon>
        <taxon>Hypocreomycetidae</taxon>
        <taxon>Hypocreales</taxon>
        <taxon>Bionectriaceae</taxon>
        <taxon>Hapsidospora</taxon>
    </lineage>
</organism>
<evidence type="ECO:0000256" key="4">
    <source>
        <dbReference type="ARBA" id="ARBA00022448"/>
    </source>
</evidence>
<evidence type="ECO:0000256" key="8">
    <source>
        <dbReference type="ARBA" id="ARBA00031339"/>
    </source>
</evidence>
<evidence type="ECO:0000256" key="9">
    <source>
        <dbReference type="SAM" id="MobiDB-lite"/>
    </source>
</evidence>
<dbReference type="AlphaFoldDB" id="A0A086T9H7"/>
<dbReference type="EMBL" id="JPKY01000024">
    <property type="protein sequence ID" value="KFH46009.1"/>
    <property type="molecule type" value="Genomic_DNA"/>
</dbReference>
<dbReference type="GO" id="GO:0005801">
    <property type="term" value="C:cis-Golgi network"/>
    <property type="evidence" value="ECO:0007669"/>
    <property type="project" value="InterPro"/>
</dbReference>
<reference evidence="13" key="1">
    <citation type="journal article" date="2014" name="Genome Announc.">
        <title>Genome sequence and annotation of Acremonium chrysogenum, producer of the beta-lactam antibiotic cephalosporin C.</title>
        <authorList>
            <person name="Terfehr D."/>
            <person name="Dahlmann T.A."/>
            <person name="Specht T."/>
            <person name="Zadra I."/>
            <person name="Kuernsteiner H."/>
            <person name="Kueck U."/>
        </authorList>
    </citation>
    <scope>NUCLEOTIDE SEQUENCE [LARGE SCALE GENOMIC DNA]</scope>
    <source>
        <strain evidence="13">ATCC 11550 / CBS 779.69 / DSM 880 / IAM 14645 / JCM 23072 / IMI 49137</strain>
    </source>
</reference>
<evidence type="ECO:0000256" key="7">
    <source>
        <dbReference type="ARBA" id="ARBA00023136"/>
    </source>
</evidence>
<comment type="subcellular location">
    <subcellularLocation>
        <location evidence="1">Golgi apparatus membrane</location>
        <topology evidence="1">Peripheral membrane protein</topology>
    </subcellularLocation>
</comment>
<dbReference type="GO" id="GO:0006886">
    <property type="term" value="P:intracellular protein transport"/>
    <property type="evidence" value="ECO:0007669"/>
    <property type="project" value="InterPro"/>
</dbReference>
<dbReference type="HOGENOM" id="CLU_010042_0_0_1"/>
<comment type="caution">
    <text evidence="12">The sequence shown here is derived from an EMBL/GenBank/DDBJ whole genome shotgun (WGS) entry which is preliminary data.</text>
</comment>
<feature type="domain" description="Conserved oligomeric Golgi complex subunit 3 N-terminal" evidence="10">
    <location>
        <begin position="217"/>
        <end position="361"/>
    </location>
</feature>
<dbReference type="Pfam" id="PF04136">
    <property type="entry name" value="COG3_N"/>
    <property type="match status" value="1"/>
</dbReference>
<dbReference type="Pfam" id="PF20671">
    <property type="entry name" value="COG3_C"/>
    <property type="match status" value="1"/>
</dbReference>
<dbReference type="OrthoDB" id="296793at2759"/>
<dbReference type="PANTHER" id="PTHR13302:SF8">
    <property type="entry name" value="CONSERVED OLIGOMERIC GOLGI COMPLEX SUBUNIT 3"/>
    <property type="match status" value="1"/>
</dbReference>
<feature type="region of interest" description="Disordered" evidence="9">
    <location>
        <begin position="26"/>
        <end position="50"/>
    </location>
</feature>
<keyword evidence="6" id="KW-0333">Golgi apparatus</keyword>
<evidence type="ECO:0000256" key="6">
    <source>
        <dbReference type="ARBA" id="ARBA00023034"/>
    </source>
</evidence>
<dbReference type="STRING" id="857340.A0A086T9H7"/>
<feature type="compositionally biased region" description="Polar residues" evidence="9">
    <location>
        <begin position="103"/>
        <end position="113"/>
    </location>
</feature>
<proteinExistence type="inferred from homology"/>
<dbReference type="InterPro" id="IPR048320">
    <property type="entry name" value="COG3_N"/>
</dbReference>
<feature type="domain" description="Conserved oligomeric Golgi complex subunit 3 C-terminal" evidence="11">
    <location>
        <begin position="381"/>
        <end position="703"/>
    </location>
</feature>
<evidence type="ECO:0000256" key="2">
    <source>
        <dbReference type="ARBA" id="ARBA00009936"/>
    </source>
</evidence>
<dbReference type="InterPro" id="IPR048685">
    <property type="entry name" value="COG3_C"/>
</dbReference>
<gene>
    <name evidence="12" type="ORF">ACRE_032090</name>
</gene>
<keyword evidence="5" id="KW-0653">Protein transport</keyword>
<feature type="region of interest" description="Disordered" evidence="9">
    <location>
        <begin position="85"/>
        <end position="114"/>
    </location>
</feature>
<keyword evidence="13" id="KW-1185">Reference proteome</keyword>